<dbReference type="Pfam" id="PF23465">
    <property type="entry name" value="DUF7131"/>
    <property type="match status" value="1"/>
</dbReference>
<gene>
    <name evidence="2" type="ORF">LAFE_0F13212G</name>
</gene>
<dbReference type="Pfam" id="PF02862">
    <property type="entry name" value="DDHD"/>
    <property type="match status" value="2"/>
</dbReference>
<dbReference type="Proteomes" id="UP000190831">
    <property type="component" value="Chromosome F"/>
</dbReference>
<dbReference type="PROSITE" id="PS51043">
    <property type="entry name" value="DDHD"/>
    <property type="match status" value="1"/>
</dbReference>
<dbReference type="SMART" id="SM01127">
    <property type="entry name" value="DDHD"/>
    <property type="match status" value="1"/>
</dbReference>
<dbReference type="OrthoDB" id="69269at2759"/>
<evidence type="ECO:0000313" key="3">
    <source>
        <dbReference type="Proteomes" id="UP000190831"/>
    </source>
</evidence>
<dbReference type="GO" id="GO:0005737">
    <property type="term" value="C:cytoplasm"/>
    <property type="evidence" value="ECO:0007669"/>
    <property type="project" value="TreeGrafter"/>
</dbReference>
<dbReference type="OMA" id="HIQRGYS"/>
<evidence type="ECO:0000313" key="2">
    <source>
        <dbReference type="EMBL" id="SCW02739.1"/>
    </source>
</evidence>
<accession>A0A1G4MFT2</accession>
<keyword evidence="3" id="KW-1185">Reference proteome</keyword>
<dbReference type="Pfam" id="PF23463">
    <property type="entry name" value="WWE_2"/>
    <property type="match status" value="1"/>
</dbReference>
<dbReference type="InterPro" id="IPR004177">
    <property type="entry name" value="DDHD_dom"/>
</dbReference>
<proteinExistence type="predicted"/>
<dbReference type="InterPro" id="IPR058055">
    <property type="entry name" value="PA-PLA1"/>
</dbReference>
<dbReference type="InterPro" id="IPR055555">
    <property type="entry name" value="PA-PLA1_DUF7131"/>
</dbReference>
<organism evidence="2 3">
    <name type="scientific">Lachancea fermentati</name>
    <name type="common">Zygosaccharomyces fermentati</name>
    <dbReference type="NCBI Taxonomy" id="4955"/>
    <lineage>
        <taxon>Eukaryota</taxon>
        <taxon>Fungi</taxon>
        <taxon>Dikarya</taxon>
        <taxon>Ascomycota</taxon>
        <taxon>Saccharomycotina</taxon>
        <taxon>Saccharomycetes</taxon>
        <taxon>Saccharomycetales</taxon>
        <taxon>Saccharomycetaceae</taxon>
        <taxon>Lachancea</taxon>
    </lineage>
</organism>
<dbReference type="SUPFAM" id="SSF53474">
    <property type="entry name" value="alpha/beta-Hydrolases"/>
    <property type="match status" value="1"/>
</dbReference>
<dbReference type="InterPro" id="IPR029058">
    <property type="entry name" value="AB_hydrolase_fold"/>
</dbReference>
<feature type="domain" description="DDHD" evidence="1">
    <location>
        <begin position="478"/>
        <end position="643"/>
    </location>
</feature>
<dbReference type="PANTHER" id="PTHR23509">
    <property type="entry name" value="PA-PL1 PHOSPHOLIPASE FAMILY"/>
    <property type="match status" value="1"/>
</dbReference>
<evidence type="ECO:0000259" key="1">
    <source>
        <dbReference type="PROSITE" id="PS51043"/>
    </source>
</evidence>
<dbReference type="PANTHER" id="PTHR23509:SF10">
    <property type="entry name" value="LD21067P"/>
    <property type="match status" value="1"/>
</dbReference>
<sequence length="664" mass="76314">MRQTLRCRLSACRYVFKAHSEPPILWFYASDLPNKKPFEPNYNRGNREPKKFIPFSKNDSKRLERFYQLMKSKDGESPSFKSIPVNEDYLFEVDLNRKEVKPTYWEGPVYEVRRGLWFNSDHMPLRDELANELEHYFQTMQAKKSNHKGIEESPNQHAGHRDVFKLSPEHKEGKLVLFTDEKTAFLLPELYGGRLQLNWLRSNLAQAVQFGAAKVTRGHSTEGSITDIARKNIEKEVQDTTKSLGKITDLISWELFGFMSGINPLASSQADDNSEVMKREMETDYKGEDDTEKEVKSNHRPIDHLVFCVHGIGQNLGKKYQYVNFAHTVNLLRANMKKLYSESDKLKNFNKDNNFDDWEHNCRTQVIPITWRHKIGFNTDDADINTEDPSLPTLNDLTLDGVKPLRKVLGDVVLDLLLYGEYHYKYKIRMEVVKQLNDLYNLYCSRNPDFDGQVHIIGHSLGSLIVFDILSNPNRYPLDFEVQSYFSIGSPVGVFKLIQKTKIAPYNGKDKSEAVDKPRCQNFYNIFHVCDPVAYRVEPLVDRNMSSFQPAYVPHWTNSDLAAKVFELGGALMSSESKGESANVGSLTARQVSLLTQLNYAGRIDYSFTPNFLEVDLISAIRAHVSYFEEMDMAGFVLKELLSKHHRANGKLLARKGGSVKNDR</sequence>
<protein>
    <submittedName>
        <fullName evidence="2">LAFE_0F13212g1_1</fullName>
    </submittedName>
</protein>
<dbReference type="STRING" id="4955.A0A1G4MFT2"/>
<dbReference type="GO" id="GO:0046872">
    <property type="term" value="F:metal ion binding"/>
    <property type="evidence" value="ECO:0007669"/>
    <property type="project" value="InterPro"/>
</dbReference>
<reference evidence="3" key="1">
    <citation type="submission" date="2016-03" db="EMBL/GenBank/DDBJ databases">
        <authorList>
            <person name="Devillers H."/>
        </authorList>
    </citation>
    <scope>NUCLEOTIDE SEQUENCE [LARGE SCALE GENOMIC DNA]</scope>
</reference>
<dbReference type="GO" id="GO:0004620">
    <property type="term" value="F:phospholipase activity"/>
    <property type="evidence" value="ECO:0007669"/>
    <property type="project" value="TreeGrafter"/>
</dbReference>
<name>A0A1G4MFT2_LACFM</name>
<dbReference type="AlphaFoldDB" id="A0A1G4MFT2"/>
<dbReference type="EMBL" id="LT598490">
    <property type="protein sequence ID" value="SCW02739.1"/>
    <property type="molecule type" value="Genomic_DNA"/>
</dbReference>
<dbReference type="InterPro" id="IPR057826">
    <property type="entry name" value="WWE_C20G8.02"/>
</dbReference>